<evidence type="ECO:0000256" key="1">
    <source>
        <dbReference type="ARBA" id="ARBA00009995"/>
    </source>
</evidence>
<comment type="similarity">
    <text evidence="1">Belongs to the UDP-glycosyltransferase family.</text>
</comment>
<keyword evidence="2" id="KW-0328">Glycosyltransferase</keyword>
<protein>
    <submittedName>
        <fullName evidence="3">UDP-glucuronosyl/UDP-glucosyltransferase</fullName>
    </submittedName>
</protein>
<gene>
    <name evidence="3" type="ORF">COLO4_07014</name>
</gene>
<dbReference type="GO" id="GO:0080043">
    <property type="term" value="F:quercetin 3-O-glucosyltransferase activity"/>
    <property type="evidence" value="ECO:0007669"/>
    <property type="project" value="TreeGrafter"/>
</dbReference>
<dbReference type="PANTHER" id="PTHR11926:SF1412">
    <property type="entry name" value="UDP-GLYCOSYLTRANSFERASE 83A1-LIKE"/>
    <property type="match status" value="1"/>
</dbReference>
<dbReference type="PANTHER" id="PTHR11926">
    <property type="entry name" value="GLUCOSYL/GLUCURONOSYL TRANSFERASES"/>
    <property type="match status" value="1"/>
</dbReference>
<accession>A0A1R3KL42</accession>
<keyword evidence="2" id="KW-0808">Transferase</keyword>
<comment type="caution">
    <text evidence="3">The sequence shown here is derived from an EMBL/GenBank/DDBJ whole genome shotgun (WGS) entry which is preliminary data.</text>
</comment>
<dbReference type="STRING" id="93759.A0A1R3KL42"/>
<dbReference type="Proteomes" id="UP000187203">
    <property type="component" value="Unassembled WGS sequence"/>
</dbReference>
<name>A0A1R3KL42_9ROSI</name>
<sequence>MEDGENRKHLGKLTEAIRKIMPKQLKEFIEKANRTEDDKITCVLADINMGWALEVAAELGIRAAAFWPASAFSFLLCVSIRKLIDDGVIDEYGSPINKHKMFQLSPTMPAMLSKYFLWACLGDFSTQKIMFEHIQRNNKIIEKADWLLCNSSYDLEPDGFNLAPKILLPIGPVSARDRLGNFEGTFWPEDTACLKWLDQHPKGSVIYVAFGNYTVFDQKQFQELALGLELCNRPFLWVVRPDFTKGLDDSYPNEFQDRVGLRVKRDEKGMITREEIKNKIDQLLGDEGLRGKALKLKELTTNSLNEGGSSNRIFKNFIEWIKS</sequence>
<reference evidence="4" key="1">
    <citation type="submission" date="2013-09" db="EMBL/GenBank/DDBJ databases">
        <title>Corchorus olitorius genome sequencing.</title>
        <authorList>
            <person name="Alam M."/>
            <person name="Haque M.S."/>
            <person name="Islam M.S."/>
            <person name="Emdad E.M."/>
            <person name="Islam M.M."/>
            <person name="Ahmed B."/>
            <person name="Halim A."/>
            <person name="Hossen Q.M.M."/>
            <person name="Hossain M.Z."/>
            <person name="Ahmed R."/>
            <person name="Khan M.M."/>
            <person name="Islam R."/>
            <person name="Rashid M.M."/>
            <person name="Khan S.A."/>
            <person name="Rahman M.S."/>
            <person name="Alam M."/>
            <person name="Yahiya A.S."/>
            <person name="Khan M.S."/>
            <person name="Azam M.S."/>
            <person name="Haque T."/>
            <person name="Lashkar M.Z.H."/>
            <person name="Akhand A.I."/>
            <person name="Morshed G."/>
            <person name="Roy S."/>
            <person name="Uddin K.S."/>
            <person name="Rabeya T."/>
            <person name="Hossain A.S."/>
            <person name="Chowdhury A."/>
            <person name="Snigdha A.R."/>
            <person name="Mortoza M.S."/>
            <person name="Matin S.A."/>
            <person name="Hoque S.M.E."/>
            <person name="Islam M.K."/>
            <person name="Roy D.K."/>
            <person name="Haider R."/>
            <person name="Moosa M.M."/>
            <person name="Elias S.M."/>
            <person name="Hasan A.M."/>
            <person name="Jahan S."/>
            <person name="Shafiuddin M."/>
            <person name="Mahmood N."/>
            <person name="Shommy N.S."/>
        </authorList>
    </citation>
    <scope>NUCLEOTIDE SEQUENCE [LARGE SCALE GENOMIC DNA]</scope>
    <source>
        <strain evidence="4">cv. O-4</strain>
    </source>
</reference>
<dbReference type="OrthoDB" id="5835829at2759"/>
<evidence type="ECO:0000313" key="4">
    <source>
        <dbReference type="Proteomes" id="UP000187203"/>
    </source>
</evidence>
<dbReference type="EMBL" id="AWUE01013036">
    <property type="protein sequence ID" value="OMP07806.1"/>
    <property type="molecule type" value="Genomic_DNA"/>
</dbReference>
<proteinExistence type="inferred from homology"/>
<dbReference type="Gene3D" id="3.40.50.2000">
    <property type="entry name" value="Glycogen Phosphorylase B"/>
    <property type="match status" value="4"/>
</dbReference>
<evidence type="ECO:0000313" key="3">
    <source>
        <dbReference type="EMBL" id="OMP07806.1"/>
    </source>
</evidence>
<dbReference type="AlphaFoldDB" id="A0A1R3KL42"/>
<dbReference type="GO" id="GO:0080044">
    <property type="term" value="F:quercetin 7-O-glucosyltransferase activity"/>
    <property type="evidence" value="ECO:0007669"/>
    <property type="project" value="TreeGrafter"/>
</dbReference>
<organism evidence="3 4">
    <name type="scientific">Corchorus olitorius</name>
    <dbReference type="NCBI Taxonomy" id="93759"/>
    <lineage>
        <taxon>Eukaryota</taxon>
        <taxon>Viridiplantae</taxon>
        <taxon>Streptophyta</taxon>
        <taxon>Embryophyta</taxon>
        <taxon>Tracheophyta</taxon>
        <taxon>Spermatophyta</taxon>
        <taxon>Magnoliopsida</taxon>
        <taxon>eudicotyledons</taxon>
        <taxon>Gunneridae</taxon>
        <taxon>Pentapetalae</taxon>
        <taxon>rosids</taxon>
        <taxon>malvids</taxon>
        <taxon>Malvales</taxon>
        <taxon>Malvaceae</taxon>
        <taxon>Grewioideae</taxon>
        <taxon>Apeibeae</taxon>
        <taxon>Corchorus</taxon>
    </lineage>
</organism>
<evidence type="ECO:0000256" key="2">
    <source>
        <dbReference type="ARBA" id="ARBA00022676"/>
    </source>
</evidence>
<keyword evidence="4" id="KW-1185">Reference proteome</keyword>
<dbReference type="SUPFAM" id="SSF53756">
    <property type="entry name" value="UDP-Glycosyltransferase/glycogen phosphorylase"/>
    <property type="match status" value="1"/>
</dbReference>